<evidence type="ECO:0000313" key="1">
    <source>
        <dbReference type="EMBL" id="CAE8712134.1"/>
    </source>
</evidence>
<reference evidence="1" key="1">
    <citation type="submission" date="2021-02" db="EMBL/GenBank/DDBJ databases">
        <authorList>
            <person name="Dougan E. K."/>
            <person name="Rhodes N."/>
            <person name="Thang M."/>
            <person name="Chan C."/>
        </authorList>
    </citation>
    <scope>NUCLEOTIDE SEQUENCE</scope>
</reference>
<comment type="caution">
    <text evidence="1">The sequence shown here is derived from an EMBL/GenBank/DDBJ whole genome shotgun (WGS) entry which is preliminary data.</text>
</comment>
<evidence type="ECO:0008006" key="3">
    <source>
        <dbReference type="Google" id="ProtNLM"/>
    </source>
</evidence>
<dbReference type="AlphaFoldDB" id="A0A813KSX9"/>
<dbReference type="Gene3D" id="1.25.40.10">
    <property type="entry name" value="Tetratricopeptide repeat domain"/>
    <property type="match status" value="1"/>
</dbReference>
<dbReference type="EMBL" id="CAJNNW010032275">
    <property type="protein sequence ID" value="CAE8712134.1"/>
    <property type="molecule type" value="Genomic_DNA"/>
</dbReference>
<evidence type="ECO:0000313" key="2">
    <source>
        <dbReference type="Proteomes" id="UP000626109"/>
    </source>
</evidence>
<organism evidence="1 2">
    <name type="scientific">Polarella glacialis</name>
    <name type="common">Dinoflagellate</name>
    <dbReference type="NCBI Taxonomy" id="89957"/>
    <lineage>
        <taxon>Eukaryota</taxon>
        <taxon>Sar</taxon>
        <taxon>Alveolata</taxon>
        <taxon>Dinophyceae</taxon>
        <taxon>Suessiales</taxon>
        <taxon>Suessiaceae</taxon>
        <taxon>Polarella</taxon>
    </lineage>
</organism>
<gene>
    <name evidence="1" type="ORF">PGLA2088_LOCUS36858</name>
</gene>
<dbReference type="Proteomes" id="UP000626109">
    <property type="component" value="Unassembled WGS sequence"/>
</dbReference>
<dbReference type="InterPro" id="IPR011990">
    <property type="entry name" value="TPR-like_helical_dom_sf"/>
</dbReference>
<feature type="non-terminal residue" evidence="1">
    <location>
        <position position="1"/>
    </location>
</feature>
<accession>A0A813KSX9</accession>
<name>A0A813KSX9_POLGL</name>
<sequence length="127" mass="13792">ASTPNLVLWNAGTSACAKALRWRWALQLTLELSSWGLQPDMVTYNAVTGACQAPEGRRWTRILELLAAMRERDDLQPGADVLSSAAAASLSAACWLAARPLMDRLQSCCQTELCLSSANLRRATSNL</sequence>
<feature type="non-terminal residue" evidence="1">
    <location>
        <position position="127"/>
    </location>
</feature>
<proteinExistence type="predicted"/>
<protein>
    <recommendedName>
        <fullName evidence="3">Pentatricopeptide repeat-containing protein</fullName>
    </recommendedName>
</protein>